<feature type="region of interest" description="Disordered" evidence="7">
    <location>
        <begin position="1"/>
        <end position="28"/>
    </location>
</feature>
<dbReference type="AlphaFoldDB" id="A0A699H326"/>
<feature type="domain" description="Retrotransposon gag" evidence="8">
    <location>
        <begin position="134"/>
        <end position="226"/>
    </location>
</feature>
<dbReference type="InterPro" id="IPR021109">
    <property type="entry name" value="Peptidase_aspartic_dom_sf"/>
</dbReference>
<keyword evidence="3" id="KW-0540">Nuclease</keyword>
<keyword evidence="1" id="KW-0808">Transferase</keyword>
<accession>A0A699H326</accession>
<evidence type="ECO:0000256" key="7">
    <source>
        <dbReference type="SAM" id="MobiDB-lite"/>
    </source>
</evidence>
<evidence type="ECO:0000256" key="5">
    <source>
        <dbReference type="ARBA" id="ARBA00022801"/>
    </source>
</evidence>
<keyword evidence="5" id="KW-0378">Hydrolase</keyword>
<dbReference type="EMBL" id="BKCJ010097164">
    <property type="protein sequence ID" value="GEX24296.1"/>
    <property type="molecule type" value="Genomic_DNA"/>
</dbReference>
<organism evidence="10">
    <name type="scientific">Tanacetum cinerariifolium</name>
    <name type="common">Dalmatian daisy</name>
    <name type="synonym">Chrysanthemum cinerariifolium</name>
    <dbReference type="NCBI Taxonomy" id="118510"/>
    <lineage>
        <taxon>Eukaryota</taxon>
        <taxon>Viridiplantae</taxon>
        <taxon>Streptophyta</taxon>
        <taxon>Embryophyta</taxon>
        <taxon>Tracheophyta</taxon>
        <taxon>Spermatophyta</taxon>
        <taxon>Magnoliopsida</taxon>
        <taxon>eudicotyledons</taxon>
        <taxon>Gunneridae</taxon>
        <taxon>Pentapetalae</taxon>
        <taxon>asterids</taxon>
        <taxon>campanulids</taxon>
        <taxon>Asterales</taxon>
        <taxon>Asteraceae</taxon>
        <taxon>Asteroideae</taxon>
        <taxon>Anthemideae</taxon>
        <taxon>Anthemidinae</taxon>
        <taxon>Tanacetum</taxon>
    </lineage>
</organism>
<proteinExistence type="predicted"/>
<dbReference type="InterPro" id="IPR041373">
    <property type="entry name" value="RT_RNaseH"/>
</dbReference>
<evidence type="ECO:0000313" key="10">
    <source>
        <dbReference type="EMBL" id="GEX24296.1"/>
    </source>
</evidence>
<keyword evidence="2" id="KW-0548">Nucleotidyltransferase</keyword>
<feature type="compositionally biased region" description="Low complexity" evidence="7">
    <location>
        <begin position="1"/>
        <end position="24"/>
    </location>
</feature>
<protein>
    <submittedName>
        <fullName evidence="10">Reverse transcriptase domain-containing protein</fullName>
    </submittedName>
</protein>
<keyword evidence="4" id="KW-0255">Endonuclease</keyword>
<name>A0A699H326_TANCI</name>
<dbReference type="Gene3D" id="2.40.70.10">
    <property type="entry name" value="Acid Proteases"/>
    <property type="match status" value="1"/>
</dbReference>
<dbReference type="CDD" id="cd00303">
    <property type="entry name" value="retropepsin_like"/>
    <property type="match status" value="1"/>
</dbReference>
<evidence type="ECO:0000256" key="4">
    <source>
        <dbReference type="ARBA" id="ARBA00022759"/>
    </source>
</evidence>
<evidence type="ECO:0000259" key="8">
    <source>
        <dbReference type="Pfam" id="PF03732"/>
    </source>
</evidence>
<evidence type="ECO:0000256" key="6">
    <source>
        <dbReference type="ARBA" id="ARBA00022918"/>
    </source>
</evidence>
<dbReference type="PANTHER" id="PTHR33067">
    <property type="entry name" value="RNA-DIRECTED DNA POLYMERASE-RELATED"/>
    <property type="match status" value="1"/>
</dbReference>
<evidence type="ECO:0000256" key="1">
    <source>
        <dbReference type="ARBA" id="ARBA00022679"/>
    </source>
</evidence>
<evidence type="ECO:0000256" key="3">
    <source>
        <dbReference type="ARBA" id="ARBA00022722"/>
    </source>
</evidence>
<sequence>MQTRSSSRLVSNPSSNPSPFTNPNLKGRNRRCLKQRIEDFNLEELSPPMITMADQRTMAQFLQAPTEGYEDAIVILAITADNFKLKYGLFTLVQNKQFFGHDKEDLHAHVRYFNKITSTLKFPNISNTSIKLMLFSFSLEDAARIWLEKESPLLIFTWDDLVLKFINQFFIPYKTTNLRNEITNFQQCFDESFSEAWDRFKDIFRACPHHGFLELHQLDTFYNALNSKDQDLLNFAAGGNVLDKMPRDCLAIIESKFKVRYSRNKPIVAKVSTNASTFDISPDVAELKDMVKALLLDKKSQNQSPTPVKAVEESCVTCGGALSYRNCPATDGNVYHDNIQEFISQASAVNFYQGNTSYRSPMMSNQIRPPGFSLVSNNKNFQRNNQNRFIPNQNLGNNFNQGPVYQPSVFQPPAYQAPTYQASAPQTQGVSKEYFSAYFVNSNSASTSSLGTLPSNTIANLRSDLKVITTRSSVSYDGPQIPPSTSFLPKVVENELEATKDTTNPTNNENTENVQPQVVQSESTFLTSKPVTSPISKPVIALVSASKPNPKTSIPYPSRRNDERNHEKANNQIKKFYQVFKDMSFEISFIDALILMPKFASTLKALIGNKVKLSEMARTSLNEHYSTVLLKILPEQLGDPGKFLIPCDFPGMVKCLALADLGTSINLMPFSVWKRLSLPDLTPTCMTLELADHLISRPVGVAEDVYVKVGLFHFPTDFVVVDFDADPRVPLILRRSFLKIERALIDVFEVDEPPAVELKDLPLYLEYSFLEGDDKLSVIIAKDLSVEEKTALITILKSHKRAIAWKLSDIKGIDLELCTHKILMERTLNQQSNIREKPIHYASKTMTEAESNYTTTEKEMLAVVYAFEKFWSYLILNKSIMYTDHFALKYLFTKKDSKARLLQWVLLLKEFTFKVIDTKGVENLATDHLSRLENPHQNVLDPKEINKSFPLETLNLVFTRGNQSTPWFADFANYHARNFIIKGMSSQQKSKFFKDAFHTAYKTPIGCTPYKLVYGKSCHLLVELEHKAYWALKHANFDLKTAGDHKKVQINELNELRDQAYKNSLIYKGENKKAS</sequence>
<dbReference type="SUPFAM" id="SSF56672">
    <property type="entry name" value="DNA/RNA polymerases"/>
    <property type="match status" value="1"/>
</dbReference>
<comment type="caution">
    <text evidence="10">The sequence shown here is derived from an EMBL/GenBank/DDBJ whole genome shotgun (WGS) entry which is preliminary data.</text>
</comment>
<dbReference type="GO" id="GO:0003964">
    <property type="term" value="F:RNA-directed DNA polymerase activity"/>
    <property type="evidence" value="ECO:0007669"/>
    <property type="project" value="UniProtKB-KW"/>
</dbReference>
<dbReference type="PANTHER" id="PTHR33067:SF35">
    <property type="entry name" value="ASPARTIC PEPTIDASE DDI1-TYPE DOMAIN-CONTAINING PROTEIN"/>
    <property type="match status" value="1"/>
</dbReference>
<dbReference type="Pfam" id="PF17917">
    <property type="entry name" value="RT_RNaseH"/>
    <property type="match status" value="1"/>
</dbReference>
<dbReference type="InterPro" id="IPR005162">
    <property type="entry name" value="Retrotrans_gag_dom"/>
</dbReference>
<evidence type="ECO:0000259" key="9">
    <source>
        <dbReference type="Pfam" id="PF17917"/>
    </source>
</evidence>
<dbReference type="CDD" id="cd09274">
    <property type="entry name" value="RNase_HI_RT_Ty3"/>
    <property type="match status" value="1"/>
</dbReference>
<dbReference type="Pfam" id="PF03732">
    <property type="entry name" value="Retrotrans_gag"/>
    <property type="match status" value="1"/>
</dbReference>
<gene>
    <name evidence="10" type="ORF">Tci_296271</name>
</gene>
<dbReference type="InterPro" id="IPR043502">
    <property type="entry name" value="DNA/RNA_pol_sf"/>
</dbReference>
<dbReference type="GO" id="GO:0004519">
    <property type="term" value="F:endonuclease activity"/>
    <property type="evidence" value="ECO:0007669"/>
    <property type="project" value="UniProtKB-KW"/>
</dbReference>
<evidence type="ECO:0000256" key="2">
    <source>
        <dbReference type="ARBA" id="ARBA00022695"/>
    </source>
</evidence>
<dbReference type="GO" id="GO:0016787">
    <property type="term" value="F:hydrolase activity"/>
    <property type="evidence" value="ECO:0007669"/>
    <property type="project" value="UniProtKB-KW"/>
</dbReference>
<keyword evidence="6 10" id="KW-0695">RNA-directed DNA polymerase</keyword>
<reference evidence="10" key="1">
    <citation type="journal article" date="2019" name="Sci. Rep.">
        <title>Draft genome of Tanacetum cinerariifolium, the natural source of mosquito coil.</title>
        <authorList>
            <person name="Yamashiro T."/>
            <person name="Shiraishi A."/>
            <person name="Satake H."/>
            <person name="Nakayama K."/>
        </authorList>
    </citation>
    <scope>NUCLEOTIDE SEQUENCE</scope>
</reference>
<feature type="domain" description="Reverse transcriptase RNase H-like" evidence="9">
    <location>
        <begin position="814"/>
        <end position="911"/>
    </location>
</feature>